<comment type="subcellular location">
    <subcellularLocation>
        <location evidence="1">Membrane</location>
        <topology evidence="1">Single-pass type I membrane protein</topology>
    </subcellularLocation>
</comment>
<gene>
    <name evidence="10" type="ORF">F3Y22_tig00116954pilonHSYRG00116</name>
</gene>
<dbReference type="FunFam" id="3.80.10.10:FF:000041">
    <property type="entry name" value="LRR receptor-like serine/threonine-protein kinase ERECTA"/>
    <property type="match status" value="1"/>
</dbReference>
<dbReference type="Gene3D" id="3.80.10.10">
    <property type="entry name" value="Ribonuclease Inhibitor"/>
    <property type="match status" value="3"/>
</dbReference>
<name>A0A6A2WKK8_HIBSY</name>
<evidence type="ECO:0000256" key="5">
    <source>
        <dbReference type="ARBA" id="ARBA00022729"/>
    </source>
</evidence>
<organism evidence="10 11">
    <name type="scientific">Hibiscus syriacus</name>
    <name type="common">Rose of Sharon</name>
    <dbReference type="NCBI Taxonomy" id="106335"/>
    <lineage>
        <taxon>Eukaryota</taxon>
        <taxon>Viridiplantae</taxon>
        <taxon>Streptophyta</taxon>
        <taxon>Embryophyta</taxon>
        <taxon>Tracheophyta</taxon>
        <taxon>Spermatophyta</taxon>
        <taxon>Magnoliopsida</taxon>
        <taxon>eudicotyledons</taxon>
        <taxon>Gunneridae</taxon>
        <taxon>Pentapetalae</taxon>
        <taxon>rosids</taxon>
        <taxon>malvids</taxon>
        <taxon>Malvales</taxon>
        <taxon>Malvaceae</taxon>
        <taxon>Malvoideae</taxon>
        <taxon>Hibiscus</taxon>
    </lineage>
</organism>
<evidence type="ECO:0000256" key="2">
    <source>
        <dbReference type="ARBA" id="ARBA00009592"/>
    </source>
</evidence>
<evidence type="ECO:0000256" key="3">
    <source>
        <dbReference type="ARBA" id="ARBA00022614"/>
    </source>
</evidence>
<dbReference type="AlphaFoldDB" id="A0A6A2WKK8"/>
<dbReference type="InterPro" id="IPR001611">
    <property type="entry name" value="Leu-rich_rpt"/>
</dbReference>
<dbReference type="FunFam" id="3.80.10.10:FF:000095">
    <property type="entry name" value="LRR receptor-like serine/threonine-protein kinase GSO1"/>
    <property type="match status" value="1"/>
</dbReference>
<protein>
    <submittedName>
        <fullName evidence="10">Uncharacterized protein</fullName>
    </submittedName>
</protein>
<keyword evidence="6" id="KW-0677">Repeat</keyword>
<keyword evidence="9" id="KW-0325">Glycoprotein</keyword>
<keyword evidence="8" id="KW-0472">Membrane</keyword>
<dbReference type="PROSITE" id="PS51450">
    <property type="entry name" value="LRR"/>
    <property type="match status" value="1"/>
</dbReference>
<dbReference type="SMART" id="SM00365">
    <property type="entry name" value="LRR_SD22"/>
    <property type="match status" value="5"/>
</dbReference>
<evidence type="ECO:0000256" key="1">
    <source>
        <dbReference type="ARBA" id="ARBA00004479"/>
    </source>
</evidence>
<keyword evidence="4" id="KW-0812">Transmembrane</keyword>
<dbReference type="SMART" id="SM00369">
    <property type="entry name" value="LRR_TYP"/>
    <property type="match status" value="6"/>
</dbReference>
<dbReference type="GO" id="GO:0016020">
    <property type="term" value="C:membrane"/>
    <property type="evidence" value="ECO:0007669"/>
    <property type="project" value="UniProtKB-SubCell"/>
</dbReference>
<reference evidence="10" key="1">
    <citation type="submission" date="2019-09" db="EMBL/GenBank/DDBJ databases">
        <title>Draft genome information of white flower Hibiscus syriacus.</title>
        <authorList>
            <person name="Kim Y.-M."/>
        </authorList>
    </citation>
    <scope>NUCLEOTIDE SEQUENCE [LARGE SCALE GENOMIC DNA]</scope>
    <source>
        <strain evidence="10">YM2019G1</strain>
    </source>
</reference>
<dbReference type="PANTHER" id="PTHR48054">
    <property type="entry name" value="RECEPTOR KINASE-LIKE PROTEIN XA21"/>
    <property type="match status" value="1"/>
</dbReference>
<dbReference type="InterPro" id="IPR052592">
    <property type="entry name" value="LRR-RLK"/>
</dbReference>
<keyword evidence="7" id="KW-1133">Transmembrane helix</keyword>
<dbReference type="Pfam" id="PF00560">
    <property type="entry name" value="LRR_1"/>
    <property type="match status" value="5"/>
</dbReference>
<evidence type="ECO:0000256" key="6">
    <source>
        <dbReference type="ARBA" id="ARBA00022737"/>
    </source>
</evidence>
<evidence type="ECO:0000256" key="7">
    <source>
        <dbReference type="ARBA" id="ARBA00022989"/>
    </source>
</evidence>
<evidence type="ECO:0000313" key="10">
    <source>
        <dbReference type="EMBL" id="KAE8660302.1"/>
    </source>
</evidence>
<sequence length="634" mass="70615">MLARNLIRLRNLLLDSVDMSGVAVSSFLNLSSSLRRLSLGECQLHGEFPTEIFQFPNLKHIGLGDNEDLRGYLPKTNWSSGFELLDLSHCGFRGSVPASFGNLTQLMSIDLSRNQLRGRIPDIFRNHGKLTYLGLSSCNLSGPVPDSVFGTHRLKELRLSSNNLSGVIRSGMLSKLSSLEVLDLSNNSLLSSSTSGIDANHSFSRLATVLFSSSSVRHFPSFFQTSKLEYLDLSNNMISGGISKWEAQGWEELSVLNLSYNYLTTLEQFPGQKLAILDLRSNMLQGPILSTCLNHRTPNPQLFDEFLISGNNLTGNIPSSICNWSELTVLDLSWNNLSGTIPECLGNFSNSLAFVDLQMNNFNGKIPDSFIHGSLTHSIASFGFSALRMIDLSGNEITGTLPLKLFRNLRAMTEKPVEKRQRPLVYRLGDNFVGIRDYHISLNVTTKRLEMELTKTLDVFVSMDLSKNRFGGRIHEEVGQLISLQMLNFSRNNFAGPIPASFGNLVALESLDLSSNKINGNIPSQMTNLTFLAVLNLSSNNLFGSIPQGNQFGTFDNDSYSDNLGLSGLPLSKQCGMAGWLNLRHHWWRNMKVTLFRNRKTMVACSNGRERFTIQIHQLDPKKENQKKLALNSK</sequence>
<accession>A0A6A2WKK8</accession>
<proteinExistence type="inferred from homology"/>
<dbReference type="PRINTS" id="PR00019">
    <property type="entry name" value="LEURICHRPT"/>
</dbReference>
<dbReference type="Proteomes" id="UP000436088">
    <property type="component" value="Unassembled WGS sequence"/>
</dbReference>
<comment type="similarity">
    <text evidence="2">Belongs to the RLP family.</text>
</comment>
<evidence type="ECO:0000256" key="9">
    <source>
        <dbReference type="ARBA" id="ARBA00023180"/>
    </source>
</evidence>
<evidence type="ECO:0000256" key="8">
    <source>
        <dbReference type="ARBA" id="ARBA00023136"/>
    </source>
</evidence>
<evidence type="ECO:0000313" key="11">
    <source>
        <dbReference type="Proteomes" id="UP000436088"/>
    </source>
</evidence>
<dbReference type="EMBL" id="VEPZ02001732">
    <property type="protein sequence ID" value="KAE8660302.1"/>
    <property type="molecule type" value="Genomic_DNA"/>
</dbReference>
<keyword evidence="3" id="KW-0433">Leucine-rich repeat</keyword>
<comment type="caution">
    <text evidence="10">The sequence shown here is derived from an EMBL/GenBank/DDBJ whole genome shotgun (WGS) entry which is preliminary data.</text>
</comment>
<evidence type="ECO:0000256" key="4">
    <source>
        <dbReference type="ARBA" id="ARBA00022692"/>
    </source>
</evidence>
<keyword evidence="5" id="KW-0732">Signal</keyword>
<keyword evidence="11" id="KW-1185">Reference proteome</keyword>
<dbReference type="InterPro" id="IPR032675">
    <property type="entry name" value="LRR_dom_sf"/>
</dbReference>
<dbReference type="InterPro" id="IPR003591">
    <property type="entry name" value="Leu-rich_rpt_typical-subtyp"/>
</dbReference>
<dbReference type="SUPFAM" id="SSF52058">
    <property type="entry name" value="L domain-like"/>
    <property type="match status" value="2"/>
</dbReference>
<dbReference type="Pfam" id="PF13855">
    <property type="entry name" value="LRR_8"/>
    <property type="match status" value="2"/>
</dbReference>
<dbReference type="PANTHER" id="PTHR48054:SF82">
    <property type="entry name" value="LRR RECEPTOR-LIKE SERINE_THREONINE-PROTEIN KINASE FLS2"/>
    <property type="match status" value="1"/>
</dbReference>